<reference evidence="1" key="1">
    <citation type="submission" date="2020-06" db="EMBL/GenBank/DDBJ databases">
        <authorList>
            <consortium name="Plant Systems Biology data submission"/>
        </authorList>
    </citation>
    <scope>NUCLEOTIDE SEQUENCE</scope>
    <source>
        <strain evidence="1">D6</strain>
    </source>
</reference>
<organism evidence="1 2">
    <name type="scientific">Seminavis robusta</name>
    <dbReference type="NCBI Taxonomy" id="568900"/>
    <lineage>
        <taxon>Eukaryota</taxon>
        <taxon>Sar</taxon>
        <taxon>Stramenopiles</taxon>
        <taxon>Ochrophyta</taxon>
        <taxon>Bacillariophyta</taxon>
        <taxon>Bacillariophyceae</taxon>
        <taxon>Bacillariophycidae</taxon>
        <taxon>Naviculales</taxon>
        <taxon>Naviculaceae</taxon>
        <taxon>Seminavis</taxon>
    </lineage>
</organism>
<evidence type="ECO:0000313" key="1">
    <source>
        <dbReference type="EMBL" id="CAB9523408.1"/>
    </source>
</evidence>
<dbReference type="Proteomes" id="UP001153069">
    <property type="component" value="Unassembled WGS sequence"/>
</dbReference>
<protein>
    <submittedName>
        <fullName evidence="1">Uncharacterized protein</fullName>
    </submittedName>
</protein>
<dbReference type="AlphaFoldDB" id="A0A9N8HUQ3"/>
<evidence type="ECO:0000313" key="2">
    <source>
        <dbReference type="Proteomes" id="UP001153069"/>
    </source>
</evidence>
<dbReference type="EMBL" id="CAICTM010001411">
    <property type="protein sequence ID" value="CAB9523408.1"/>
    <property type="molecule type" value="Genomic_DNA"/>
</dbReference>
<proteinExistence type="predicted"/>
<accession>A0A9N8HUQ3</accession>
<comment type="caution">
    <text evidence="1">The sequence shown here is derived from an EMBL/GenBank/DDBJ whole genome shotgun (WGS) entry which is preliminary data.</text>
</comment>
<keyword evidence="2" id="KW-1185">Reference proteome</keyword>
<gene>
    <name evidence="1" type="ORF">SEMRO_1413_G270550.1</name>
</gene>
<sequence>MVKQFESEFWAFGLDIVVCKCTDPRDDWEYLKWLEIMDQVTLLHYTSQSLRNFFDIWRLQDQGLVQFPPLEDFRNCFANHGVRTILCESVGSNEGRNYWLEYIDMETTPDYSTPYNVNYGEGSFKKRGDDEQTSYKTVIHGHHKVPEGVVVEELGGVQKLTDPCSPEVRALLEEKDLLAVYQDCMKSIASANPRAVGFGMSYRWFEFIDKTKAKTYVPQYNVSSYDEMLELIQTTLHFPKGIAVELLMDRKTVMQTVPAGVKTMMEAKDCMDLYNALVDVLCQSMVGDDNNDASEAHMKELTNVLGPKFETKGVSVYLSGKKETSLEEGAKSFFWVEFVDRVAQPNYVAQRGIDMKKLPTEGFSKEEALLASGSVALELAEELFYALIFV</sequence>
<name>A0A9N8HUQ3_9STRA</name>